<accession>A0ABR3H9R1</accession>
<dbReference type="SUPFAM" id="SSF57716">
    <property type="entry name" value="Glucocorticoid receptor-like (DNA-binding domain)"/>
    <property type="match status" value="1"/>
</dbReference>
<organism evidence="1 2">
    <name type="scientific">Loxostege sticticalis</name>
    <name type="common">Beet webworm moth</name>
    <dbReference type="NCBI Taxonomy" id="481309"/>
    <lineage>
        <taxon>Eukaryota</taxon>
        <taxon>Metazoa</taxon>
        <taxon>Ecdysozoa</taxon>
        <taxon>Arthropoda</taxon>
        <taxon>Hexapoda</taxon>
        <taxon>Insecta</taxon>
        <taxon>Pterygota</taxon>
        <taxon>Neoptera</taxon>
        <taxon>Endopterygota</taxon>
        <taxon>Lepidoptera</taxon>
        <taxon>Glossata</taxon>
        <taxon>Ditrysia</taxon>
        <taxon>Pyraloidea</taxon>
        <taxon>Crambidae</taxon>
        <taxon>Pyraustinae</taxon>
        <taxon>Loxostege</taxon>
    </lineage>
</organism>
<comment type="caution">
    <text evidence="1">The sequence shown here is derived from an EMBL/GenBank/DDBJ whole genome shotgun (WGS) entry which is preliminary data.</text>
</comment>
<protein>
    <recommendedName>
        <fullName evidence="3">THAP-type domain-containing protein</fullName>
    </recommendedName>
</protein>
<sequence>MNSKGYKWCAVPQCTNTSLKTPNKVFIYVPNDKTMRYKWLTLARCHMIWIINYMEYHIMGSVSKIRMKPGCIPTKFECQADRRKRASDITERPTLKKQRHITQEKNKTANKSIQVYITHKFRSKAVQTQVNFINQMTSPLKPDRQSVSLHRHLR</sequence>
<reference evidence="1 2" key="1">
    <citation type="submission" date="2024-06" db="EMBL/GenBank/DDBJ databases">
        <title>A chromosome-level genome assembly of beet webworm, Loxostege sticticalis.</title>
        <authorList>
            <person name="Zhang Y."/>
        </authorList>
    </citation>
    <scope>NUCLEOTIDE SEQUENCE [LARGE SCALE GENOMIC DNA]</scope>
    <source>
        <strain evidence="1">AQ026</strain>
        <tissue evidence="1">Whole body</tissue>
    </source>
</reference>
<keyword evidence="2" id="KW-1185">Reference proteome</keyword>
<dbReference type="EMBL" id="JBEUOH010000023">
    <property type="protein sequence ID" value="KAL0861404.1"/>
    <property type="molecule type" value="Genomic_DNA"/>
</dbReference>
<dbReference type="Proteomes" id="UP001549920">
    <property type="component" value="Unassembled WGS sequence"/>
</dbReference>
<evidence type="ECO:0008006" key="3">
    <source>
        <dbReference type="Google" id="ProtNLM"/>
    </source>
</evidence>
<evidence type="ECO:0000313" key="2">
    <source>
        <dbReference type="Proteomes" id="UP001549920"/>
    </source>
</evidence>
<proteinExistence type="predicted"/>
<gene>
    <name evidence="1" type="ORF">ABMA27_008948</name>
</gene>
<evidence type="ECO:0000313" key="1">
    <source>
        <dbReference type="EMBL" id="KAL0861404.1"/>
    </source>
</evidence>
<name>A0ABR3H9R1_LOXSC</name>